<evidence type="ECO:0000256" key="1">
    <source>
        <dbReference type="ARBA" id="ARBA00022801"/>
    </source>
</evidence>
<feature type="domain" description="Glycoside hydrolase family 42 N-terminal" evidence="4">
    <location>
        <begin position="368"/>
        <end position="591"/>
    </location>
</feature>
<keyword evidence="1" id="KW-0378">Hydrolase</keyword>
<organism evidence="5 6">
    <name type="scientific">Pontiella sulfatireligans</name>
    <dbReference type="NCBI Taxonomy" id="2750658"/>
    <lineage>
        <taxon>Bacteria</taxon>
        <taxon>Pseudomonadati</taxon>
        <taxon>Kiritimatiellota</taxon>
        <taxon>Kiritimatiellia</taxon>
        <taxon>Kiritimatiellales</taxon>
        <taxon>Pontiellaceae</taxon>
        <taxon>Pontiella</taxon>
    </lineage>
</organism>
<evidence type="ECO:0000256" key="2">
    <source>
        <dbReference type="ARBA" id="ARBA00023295"/>
    </source>
</evidence>
<dbReference type="GO" id="GO:0005975">
    <property type="term" value="P:carbohydrate metabolic process"/>
    <property type="evidence" value="ECO:0007669"/>
    <property type="project" value="InterPro"/>
</dbReference>
<accession>A0A6C2UVR3</accession>
<dbReference type="GO" id="GO:0004565">
    <property type="term" value="F:beta-galactosidase activity"/>
    <property type="evidence" value="ECO:0007669"/>
    <property type="project" value="InterPro"/>
</dbReference>
<keyword evidence="3" id="KW-0732">Signal</keyword>
<dbReference type="Pfam" id="PF02449">
    <property type="entry name" value="Glyco_hydro_42"/>
    <property type="match status" value="1"/>
</dbReference>
<evidence type="ECO:0000313" key="6">
    <source>
        <dbReference type="Proteomes" id="UP000346198"/>
    </source>
</evidence>
<evidence type="ECO:0000256" key="3">
    <source>
        <dbReference type="SAM" id="SignalP"/>
    </source>
</evidence>
<name>A0A6C2UVR3_9BACT</name>
<dbReference type="Gene3D" id="2.60.120.430">
    <property type="entry name" value="Galactose-binding lectin"/>
    <property type="match status" value="1"/>
</dbReference>
<feature type="signal peptide" evidence="3">
    <location>
        <begin position="1"/>
        <end position="36"/>
    </location>
</feature>
<dbReference type="RefSeq" id="WP_136065909.1">
    <property type="nucleotide sequence ID" value="NZ_CAAHFH010000004.1"/>
</dbReference>
<keyword evidence="2" id="KW-0326">Glycosidase</keyword>
<gene>
    <name evidence="5" type="ORF">SCARR_05598</name>
</gene>
<dbReference type="EMBL" id="CAAHFH010000004">
    <property type="protein sequence ID" value="VGO23491.1"/>
    <property type="molecule type" value="Genomic_DNA"/>
</dbReference>
<dbReference type="AlphaFoldDB" id="A0A6C2UVR3"/>
<proteinExistence type="predicted"/>
<dbReference type="Gene3D" id="3.20.20.80">
    <property type="entry name" value="Glycosidases"/>
    <property type="match status" value="1"/>
</dbReference>
<sequence>MKLRCTWAGETPAVHKPYRRRLACFLIGLLVSGAHAQPLELVSLKQDALHPRIEYNDTTIVSNLGNGILVQTGGNEDWPSITFRSIGKPWDLRGCYTVKVDLTNAGSAPLNVGIRLDNPYEKKEDAPQHAQGFEILDPAETRTVSIRLSSEDWIFEEPLNLVGMRRAPGIELMDLSQIDRIQIFVGNTSQPHAFVVGNLRAEGSVKKVDGSGFLPFVDQYGQYKHADWKEKIHAVADFKKAVALENEDLKKHPGFDNLGKYGGWKNGPKREATGYFRVEQVDGKWWFVDPDGLLFWSNGPTCMSSDFGYTGVQGRENYFENLPADDEPLGQFYSRSSWAPHGFYADKIPFKIQQTYKANLFRKYGESWHEQFVDLAHKRLKSWGMNTVANWAAPDLYLKQRTPYVANFFIEGNRSMEGSSGYWSKFHDVFDPSFRAAIQKNLNARKVESSDPWCIGFYVDNEMSWGSDQMSLSLETLACPADQPAKVEFVKDLKAKYDSIEKLNMAWGIGHLSWQSLLESRETPDVVRAGEDLKKFYVKTADTYFGTVKEELKTAAPNHLYLGCRFAWVNDASAISASKYCDVVSYNKYHHSIRNLRLPYFIDRPVIIGEYHFGSTERGHFHPGLREADTHEKRAEKFKGYVVSALDNPQMVGVHWFQYVDEHIAGRADGENYNVGLVDICDTPYPEMVEAIRKTSKTMYEYRLGSGN</sequence>
<dbReference type="Proteomes" id="UP000346198">
    <property type="component" value="Unassembled WGS sequence"/>
</dbReference>
<evidence type="ECO:0000259" key="4">
    <source>
        <dbReference type="Pfam" id="PF02449"/>
    </source>
</evidence>
<feature type="chain" id="PRO_5025571193" description="Glycoside hydrolase family 42 N-terminal domain-containing protein" evidence="3">
    <location>
        <begin position="37"/>
        <end position="708"/>
    </location>
</feature>
<dbReference type="InterPro" id="IPR017853">
    <property type="entry name" value="GH"/>
</dbReference>
<dbReference type="InterPro" id="IPR013529">
    <property type="entry name" value="Glyco_hydro_42_N"/>
</dbReference>
<protein>
    <recommendedName>
        <fullName evidence="4">Glycoside hydrolase family 42 N-terminal domain-containing protein</fullName>
    </recommendedName>
</protein>
<dbReference type="SUPFAM" id="SSF51445">
    <property type="entry name" value="(Trans)glycosidases"/>
    <property type="match status" value="1"/>
</dbReference>
<reference evidence="5 6" key="1">
    <citation type="submission" date="2019-04" db="EMBL/GenBank/DDBJ databases">
        <authorList>
            <person name="Van Vliet M D."/>
        </authorList>
    </citation>
    <scope>NUCLEOTIDE SEQUENCE [LARGE SCALE GENOMIC DNA]</scope>
    <source>
        <strain evidence="5 6">F21</strain>
    </source>
</reference>
<dbReference type="GO" id="GO:0009341">
    <property type="term" value="C:beta-galactosidase complex"/>
    <property type="evidence" value="ECO:0007669"/>
    <property type="project" value="InterPro"/>
</dbReference>
<keyword evidence="6" id="KW-1185">Reference proteome</keyword>
<evidence type="ECO:0000313" key="5">
    <source>
        <dbReference type="EMBL" id="VGO23491.1"/>
    </source>
</evidence>